<evidence type="ECO:0000256" key="2">
    <source>
        <dbReference type="ARBA" id="ARBA00022801"/>
    </source>
</evidence>
<keyword evidence="5" id="KW-1185">Reference proteome</keyword>
<keyword evidence="2 4" id="KW-0378">Hydrolase</keyword>
<dbReference type="PANTHER" id="PTHR10655:SF17">
    <property type="entry name" value="LYSOPHOSPHOLIPASE-LIKE PROTEIN 1"/>
    <property type="match status" value="1"/>
</dbReference>
<proteinExistence type="inferred from homology"/>
<dbReference type="InterPro" id="IPR050565">
    <property type="entry name" value="LYPA1-2/EST-like"/>
</dbReference>
<dbReference type="PANTHER" id="PTHR10655">
    <property type="entry name" value="LYSOPHOSPHOLIPASE-RELATED"/>
    <property type="match status" value="1"/>
</dbReference>
<dbReference type="GO" id="GO:0016787">
    <property type="term" value="F:hydrolase activity"/>
    <property type="evidence" value="ECO:0007669"/>
    <property type="project" value="UniProtKB-KW"/>
</dbReference>
<evidence type="ECO:0000259" key="3">
    <source>
        <dbReference type="Pfam" id="PF02230"/>
    </source>
</evidence>
<dbReference type="RefSeq" id="WP_253864872.1">
    <property type="nucleotide sequence ID" value="NZ_BAAALN010000002.1"/>
</dbReference>
<comment type="caution">
    <text evidence="4">The sequence shown here is derived from an EMBL/GenBank/DDBJ whole genome shotgun (WGS) entry which is preliminary data.</text>
</comment>
<comment type="similarity">
    <text evidence="1">Belongs to the AB hydrolase superfamily. AB hydrolase 2 family.</text>
</comment>
<name>A0ABN1W0Q1_9PSEU</name>
<dbReference type="Proteomes" id="UP001500653">
    <property type="component" value="Unassembled WGS sequence"/>
</dbReference>
<accession>A0ABN1W0Q1</accession>
<gene>
    <name evidence="4" type="ORF">GCM10009676_05830</name>
</gene>
<organism evidence="4 5">
    <name type="scientific">Prauserella halophila</name>
    <dbReference type="NCBI Taxonomy" id="185641"/>
    <lineage>
        <taxon>Bacteria</taxon>
        <taxon>Bacillati</taxon>
        <taxon>Actinomycetota</taxon>
        <taxon>Actinomycetes</taxon>
        <taxon>Pseudonocardiales</taxon>
        <taxon>Pseudonocardiaceae</taxon>
        <taxon>Prauserella</taxon>
    </lineage>
</organism>
<evidence type="ECO:0000256" key="1">
    <source>
        <dbReference type="ARBA" id="ARBA00006499"/>
    </source>
</evidence>
<reference evidence="4 5" key="1">
    <citation type="journal article" date="2019" name="Int. J. Syst. Evol. Microbiol.">
        <title>The Global Catalogue of Microorganisms (GCM) 10K type strain sequencing project: providing services to taxonomists for standard genome sequencing and annotation.</title>
        <authorList>
            <consortium name="The Broad Institute Genomics Platform"/>
            <consortium name="The Broad Institute Genome Sequencing Center for Infectious Disease"/>
            <person name="Wu L."/>
            <person name="Ma J."/>
        </authorList>
    </citation>
    <scope>NUCLEOTIDE SEQUENCE [LARGE SCALE GENOMIC DNA]</scope>
    <source>
        <strain evidence="4 5">JCM 13023</strain>
    </source>
</reference>
<dbReference type="Gene3D" id="3.40.50.1820">
    <property type="entry name" value="alpha/beta hydrolase"/>
    <property type="match status" value="1"/>
</dbReference>
<protein>
    <submittedName>
        <fullName evidence="4">Dienelactone hydrolase family protein</fullName>
    </submittedName>
</protein>
<evidence type="ECO:0000313" key="5">
    <source>
        <dbReference type="Proteomes" id="UP001500653"/>
    </source>
</evidence>
<dbReference type="InterPro" id="IPR003140">
    <property type="entry name" value="PLipase/COase/thioEstase"/>
</dbReference>
<sequence>MSAPLQEWGVPAERAELAVLAVHGRGQDPAFMRDTSERFGQAPARFFAPEADGNTWYPLSFLEPAERNEPALGRSLQAMEDALARIARAGFDARRVVLWGFSQGACLLSQLILAAPRRVAGLVLFTGGYIGTEPPTPGERSLHDVPALVRSIEHDPWVPRGRVEATTGLLRGAGADVDSRIDPGEEHIITDEACRSATELFATTAARVSSGDGRG</sequence>
<dbReference type="SUPFAM" id="SSF53474">
    <property type="entry name" value="alpha/beta-Hydrolases"/>
    <property type="match status" value="1"/>
</dbReference>
<feature type="domain" description="Phospholipase/carboxylesterase/thioesterase" evidence="3">
    <location>
        <begin position="50"/>
        <end position="199"/>
    </location>
</feature>
<dbReference type="Pfam" id="PF02230">
    <property type="entry name" value="Abhydrolase_2"/>
    <property type="match status" value="1"/>
</dbReference>
<evidence type="ECO:0000313" key="4">
    <source>
        <dbReference type="EMBL" id="GAA1226620.1"/>
    </source>
</evidence>
<dbReference type="InterPro" id="IPR029058">
    <property type="entry name" value="AB_hydrolase_fold"/>
</dbReference>
<dbReference type="EMBL" id="BAAALN010000002">
    <property type="protein sequence ID" value="GAA1226620.1"/>
    <property type="molecule type" value="Genomic_DNA"/>
</dbReference>